<evidence type="ECO:0000313" key="2">
    <source>
        <dbReference type="Proteomes" id="UP000640930"/>
    </source>
</evidence>
<dbReference type="InterPro" id="IPR009648">
    <property type="entry name" value="Malonate_gamma"/>
</dbReference>
<dbReference type="Pfam" id="PF06833">
    <property type="entry name" value="MdcE"/>
    <property type="match status" value="1"/>
</dbReference>
<name>A0ABR8XAG9_9BACL</name>
<comment type="caution">
    <text evidence="1">The sequence shown here is derived from an EMBL/GenBank/DDBJ whole genome shotgun (WGS) entry which is preliminary data.</text>
</comment>
<dbReference type="RefSeq" id="WP_191706428.1">
    <property type="nucleotide sequence ID" value="NZ_JACSQA010000004.1"/>
</dbReference>
<protein>
    <submittedName>
        <fullName evidence="1">Biotin-independent malonate decarboxylase subunit beta</fullName>
    </submittedName>
</protein>
<dbReference type="NCBIfam" id="NF005530">
    <property type="entry name" value="PRK07189.1"/>
    <property type="match status" value="1"/>
</dbReference>
<organism evidence="1 2">
    <name type="scientific">Ureibacillus galli</name>
    <dbReference type="NCBI Taxonomy" id="2762222"/>
    <lineage>
        <taxon>Bacteria</taxon>
        <taxon>Bacillati</taxon>
        <taxon>Bacillota</taxon>
        <taxon>Bacilli</taxon>
        <taxon>Bacillales</taxon>
        <taxon>Caryophanaceae</taxon>
        <taxon>Ureibacillus</taxon>
    </lineage>
</organism>
<gene>
    <name evidence="1" type="ORF">H9636_04435</name>
</gene>
<dbReference type="PANTHER" id="PTHR42995">
    <property type="entry name" value="ACETYL-COENZYME A CARBOXYLASE CARBOXYL TRANSFERASE SUBUNIT BETA, CHLOROPLASTIC"/>
    <property type="match status" value="1"/>
</dbReference>
<dbReference type="PANTHER" id="PTHR42995:SF1">
    <property type="entry name" value="MALONATE DECARBOXYLASE BETA SUBUNIT"/>
    <property type="match status" value="1"/>
</dbReference>
<proteinExistence type="predicted"/>
<reference evidence="1 2" key="1">
    <citation type="submission" date="2020-08" db="EMBL/GenBank/DDBJ databases">
        <title>A Genomic Blueprint of the Chicken Gut Microbiome.</title>
        <authorList>
            <person name="Gilroy R."/>
            <person name="Ravi A."/>
            <person name="Getino M."/>
            <person name="Pursley I."/>
            <person name="Horton D.L."/>
            <person name="Alikhan N.-F."/>
            <person name="Baker D."/>
            <person name="Gharbi K."/>
            <person name="Hall N."/>
            <person name="Watson M."/>
            <person name="Adriaenssens E.M."/>
            <person name="Foster-Nyarko E."/>
            <person name="Jarju S."/>
            <person name="Secka A."/>
            <person name="Antonio M."/>
            <person name="Oren A."/>
            <person name="Chaudhuri R."/>
            <person name="La Ragione R.M."/>
            <person name="Hildebrand F."/>
            <person name="Pallen M.J."/>
        </authorList>
    </citation>
    <scope>NUCLEOTIDE SEQUENCE [LARGE SCALE GENOMIC DNA]</scope>
    <source>
        <strain evidence="1 2">Re31</strain>
    </source>
</reference>
<dbReference type="InterPro" id="IPR029045">
    <property type="entry name" value="ClpP/crotonase-like_dom_sf"/>
</dbReference>
<evidence type="ECO:0000313" key="1">
    <source>
        <dbReference type="EMBL" id="MBD8025901.1"/>
    </source>
</evidence>
<dbReference type="NCBIfam" id="TIGR03134">
    <property type="entry name" value="malonate_gamma"/>
    <property type="match status" value="1"/>
</dbReference>
<dbReference type="NCBIfam" id="TIGR03133">
    <property type="entry name" value="malonate_beta"/>
    <property type="match status" value="1"/>
</dbReference>
<dbReference type="InterPro" id="IPR017556">
    <property type="entry name" value="Malonate_beta"/>
</dbReference>
<dbReference type="EMBL" id="JACSQA010000004">
    <property type="protein sequence ID" value="MBD8025901.1"/>
    <property type="molecule type" value="Genomic_DNA"/>
</dbReference>
<sequence length="561" mass="61413">MTQMITESLVESLARERAFQLLDKGSAYEILGPFDRMESPHLTAQNIVPQYDDGMIIVKGTLNGKPTVIISIEGNFQGGGIGEVSGAKLAGTLEKVLKECKNGHTIYPVIIYDTGGVRLQEANYGLLSIAEISAAIVELREYVPVVGIIPGKIGSFGGMSLTAGLCSALIMTREGRLGMNGPEVVEQEAGIRELDSRNKQLIWKMIGGAMRNEVGLADIVVEDDVVNFKNAILNVWNGDIELKQRTQQVDHFLTIFKSLNVEEKISPEQAKQLFKDATLKNTNRVSTPSEIVNSRGRKWFELLTGGKQSISEIPSVLVADAEIKGLKARVIAVVPNPENSFYRARNGEVGLLEGWAIAKYVREAMKEDAHLEDKRLIIPVVDVPSQAFGYHEELFGIYLSCSAAVDAYASARLVGHPIVAAIVGKAISGAFLSHGMQANRLIALHDEGVNVHVMSKKSAAIITQRTVEELDLAAKDVPSMAYDIESFKKLGALYNLIEGINADNPSSEHVELLIDSIYKAYEDIQKDTVRDLSNRLKTEIAVASGRVASIKVREMIEQQWK</sequence>
<keyword evidence="2" id="KW-1185">Reference proteome</keyword>
<accession>A0ABR8XAG9</accession>
<dbReference type="Proteomes" id="UP000640930">
    <property type="component" value="Unassembled WGS sequence"/>
</dbReference>
<dbReference type="Gene3D" id="3.90.226.10">
    <property type="entry name" value="2-enoyl-CoA Hydratase, Chain A, domain 1"/>
    <property type="match status" value="2"/>
</dbReference>
<dbReference type="SUPFAM" id="SSF52096">
    <property type="entry name" value="ClpP/crotonase"/>
    <property type="match status" value="2"/>
</dbReference>